<evidence type="ECO:0000256" key="9">
    <source>
        <dbReference type="ARBA" id="ARBA00023170"/>
    </source>
</evidence>
<evidence type="ECO:0000259" key="15">
    <source>
        <dbReference type="Pfam" id="PF07715"/>
    </source>
</evidence>
<dbReference type="GO" id="GO:0044718">
    <property type="term" value="P:siderophore transmembrane transport"/>
    <property type="evidence" value="ECO:0007669"/>
    <property type="project" value="TreeGrafter"/>
</dbReference>
<keyword evidence="10 11" id="KW-0998">Cell outer membrane</keyword>
<dbReference type="PANTHER" id="PTHR30069:SF29">
    <property type="entry name" value="HEMOGLOBIN AND HEMOGLOBIN-HAPTOGLOBIN-BINDING PROTEIN 1-RELATED"/>
    <property type="match status" value="1"/>
</dbReference>
<evidence type="ECO:0000313" key="17">
    <source>
        <dbReference type="Proteomes" id="UP000537141"/>
    </source>
</evidence>
<evidence type="ECO:0000256" key="4">
    <source>
        <dbReference type="ARBA" id="ARBA00022452"/>
    </source>
</evidence>
<evidence type="ECO:0000256" key="3">
    <source>
        <dbReference type="ARBA" id="ARBA00022448"/>
    </source>
</evidence>
<dbReference type="SUPFAM" id="SSF56935">
    <property type="entry name" value="Porins"/>
    <property type="match status" value="1"/>
</dbReference>
<dbReference type="Pfam" id="PF07715">
    <property type="entry name" value="Plug"/>
    <property type="match status" value="1"/>
</dbReference>
<dbReference type="PANTHER" id="PTHR30069">
    <property type="entry name" value="TONB-DEPENDENT OUTER MEMBRANE RECEPTOR"/>
    <property type="match status" value="1"/>
</dbReference>
<feature type="domain" description="TonB-dependent receptor-like beta-barrel" evidence="14">
    <location>
        <begin position="233"/>
        <end position="696"/>
    </location>
</feature>
<dbReference type="EMBL" id="JACHHU010000003">
    <property type="protein sequence ID" value="MBB6542192.1"/>
    <property type="molecule type" value="Genomic_DNA"/>
</dbReference>
<evidence type="ECO:0000259" key="14">
    <source>
        <dbReference type="Pfam" id="PF00593"/>
    </source>
</evidence>
<evidence type="ECO:0000256" key="10">
    <source>
        <dbReference type="ARBA" id="ARBA00023237"/>
    </source>
</evidence>
<dbReference type="PROSITE" id="PS52016">
    <property type="entry name" value="TONB_DEPENDENT_REC_3"/>
    <property type="match status" value="1"/>
</dbReference>
<dbReference type="Proteomes" id="UP000537141">
    <property type="component" value="Unassembled WGS sequence"/>
</dbReference>
<keyword evidence="8 11" id="KW-0472">Membrane</keyword>
<dbReference type="GO" id="GO:0015232">
    <property type="term" value="F:heme transmembrane transporter activity"/>
    <property type="evidence" value="ECO:0007669"/>
    <property type="project" value="InterPro"/>
</dbReference>
<evidence type="ECO:0000256" key="2">
    <source>
        <dbReference type="ARBA" id="ARBA00008143"/>
    </source>
</evidence>
<dbReference type="RefSeq" id="WP_184422554.1">
    <property type="nucleotide sequence ID" value="NZ_AP027362.1"/>
</dbReference>
<organism evidence="16 17">
    <name type="scientific">Thalassotalea piscium</name>
    <dbReference type="NCBI Taxonomy" id="1230533"/>
    <lineage>
        <taxon>Bacteria</taxon>
        <taxon>Pseudomonadati</taxon>
        <taxon>Pseudomonadota</taxon>
        <taxon>Gammaproteobacteria</taxon>
        <taxon>Alteromonadales</taxon>
        <taxon>Colwelliaceae</taxon>
        <taxon>Thalassotalea</taxon>
    </lineage>
</organism>
<comment type="subcellular location">
    <subcellularLocation>
        <location evidence="1 11">Cell outer membrane</location>
        <topology evidence="1 11">Multi-pass membrane protein</topology>
    </subcellularLocation>
</comment>
<dbReference type="AlphaFoldDB" id="A0A7X0TSJ4"/>
<name>A0A7X0TSJ4_9GAMM</name>
<dbReference type="GO" id="GO:0015344">
    <property type="term" value="F:siderophore uptake transmembrane transporter activity"/>
    <property type="evidence" value="ECO:0007669"/>
    <property type="project" value="TreeGrafter"/>
</dbReference>
<evidence type="ECO:0000313" key="16">
    <source>
        <dbReference type="EMBL" id="MBB6542192.1"/>
    </source>
</evidence>
<keyword evidence="7 12" id="KW-0798">TonB box</keyword>
<dbReference type="InterPro" id="IPR000531">
    <property type="entry name" value="Beta-barrel_TonB"/>
</dbReference>
<dbReference type="Gene3D" id="2.40.170.20">
    <property type="entry name" value="TonB-dependent receptor, beta-barrel domain"/>
    <property type="match status" value="1"/>
</dbReference>
<dbReference type="Gene3D" id="2.170.130.10">
    <property type="entry name" value="TonB-dependent receptor, plug domain"/>
    <property type="match status" value="1"/>
</dbReference>
<reference evidence="16 17" key="1">
    <citation type="submission" date="2020-08" db="EMBL/GenBank/DDBJ databases">
        <title>Genomic Encyclopedia of Type Strains, Phase IV (KMG-IV): sequencing the most valuable type-strain genomes for metagenomic binning, comparative biology and taxonomic classification.</title>
        <authorList>
            <person name="Goeker M."/>
        </authorList>
    </citation>
    <scope>NUCLEOTIDE SEQUENCE [LARGE SCALE GENOMIC DNA]</scope>
    <source>
        <strain evidence="16 17">DSM 26287</strain>
    </source>
</reference>
<feature type="chain" id="PRO_5031013082" evidence="13">
    <location>
        <begin position="24"/>
        <end position="735"/>
    </location>
</feature>
<dbReference type="InterPro" id="IPR010949">
    <property type="entry name" value="TonB_Hb/transfer/lactofer_rcpt"/>
</dbReference>
<comment type="caution">
    <text evidence="16">The sequence shown here is derived from an EMBL/GenBank/DDBJ whole genome shotgun (WGS) entry which is preliminary data.</text>
</comment>
<evidence type="ECO:0000256" key="5">
    <source>
        <dbReference type="ARBA" id="ARBA00022692"/>
    </source>
</evidence>
<gene>
    <name evidence="16" type="ORF">HNQ55_000670</name>
</gene>
<feature type="signal peptide" evidence="13">
    <location>
        <begin position="1"/>
        <end position="23"/>
    </location>
</feature>
<proteinExistence type="inferred from homology"/>
<protein>
    <submittedName>
        <fullName evidence="16">Hemoglobin/transferrin/lactoferrin receptor protein</fullName>
    </submittedName>
</protein>
<keyword evidence="3 11" id="KW-0813">Transport</keyword>
<evidence type="ECO:0000256" key="12">
    <source>
        <dbReference type="RuleBase" id="RU003357"/>
    </source>
</evidence>
<dbReference type="InterPro" id="IPR011276">
    <property type="entry name" value="TonB_haem/Hb_rcpt"/>
</dbReference>
<evidence type="ECO:0000256" key="7">
    <source>
        <dbReference type="ARBA" id="ARBA00023077"/>
    </source>
</evidence>
<evidence type="ECO:0000256" key="13">
    <source>
        <dbReference type="SAM" id="SignalP"/>
    </source>
</evidence>
<comment type="similarity">
    <text evidence="2">Belongs to the TonB-dependent receptor family. Hemoglobin/haptoglobin binding protein subfamily.</text>
</comment>
<keyword evidence="9 16" id="KW-0675">Receptor</keyword>
<dbReference type="InterPro" id="IPR036942">
    <property type="entry name" value="Beta-barrel_TonB_sf"/>
</dbReference>
<evidence type="ECO:0000256" key="1">
    <source>
        <dbReference type="ARBA" id="ARBA00004571"/>
    </source>
</evidence>
<dbReference type="InterPro" id="IPR037066">
    <property type="entry name" value="Plug_dom_sf"/>
</dbReference>
<keyword evidence="6 13" id="KW-0732">Signal</keyword>
<evidence type="ECO:0000256" key="8">
    <source>
        <dbReference type="ARBA" id="ARBA00023136"/>
    </source>
</evidence>
<feature type="domain" description="TonB-dependent receptor plug" evidence="15">
    <location>
        <begin position="48"/>
        <end position="158"/>
    </location>
</feature>
<accession>A0A7X0TSJ4</accession>
<keyword evidence="4 11" id="KW-1134">Transmembrane beta strand</keyword>
<dbReference type="CDD" id="cd01347">
    <property type="entry name" value="ligand_gated_channel"/>
    <property type="match status" value="1"/>
</dbReference>
<dbReference type="GO" id="GO:0009279">
    <property type="term" value="C:cell outer membrane"/>
    <property type="evidence" value="ECO:0007669"/>
    <property type="project" value="UniProtKB-SubCell"/>
</dbReference>
<keyword evidence="5 11" id="KW-0812">Transmembrane</keyword>
<keyword evidence="17" id="KW-1185">Reference proteome</keyword>
<evidence type="ECO:0000256" key="11">
    <source>
        <dbReference type="PROSITE-ProRule" id="PRU01360"/>
    </source>
</evidence>
<dbReference type="Pfam" id="PF00593">
    <property type="entry name" value="TonB_dep_Rec_b-barrel"/>
    <property type="match status" value="1"/>
</dbReference>
<dbReference type="InterPro" id="IPR012910">
    <property type="entry name" value="Plug_dom"/>
</dbReference>
<dbReference type="NCBIfam" id="TIGR01786">
    <property type="entry name" value="TonB-hemlactrns"/>
    <property type="match status" value="1"/>
</dbReference>
<dbReference type="InterPro" id="IPR039426">
    <property type="entry name" value="TonB-dep_rcpt-like"/>
</dbReference>
<sequence>MFSKSLVSLAVASFFIPTSSILANDMPEVSSKDDTEVIVVIGKTPRKVQDVVGAVSVINSDEIDKMLVHDMATLFRYQAGINVINSGSRFGDSSIAIRGIAGNRVTTEIDGIPVADQFSVGSYSNSGRNTIDPDLIKQVEILRGPASSTYGSDAIGGVVSFITKKPVDLLSQTDRDVYLDIKTGFNSVDNSKSASLNTAFAFDKSSVLLSGSLRKGHELDKKLTGNLAKDTQDNKTQSFLAKYYYEISDTQEVSFSYDYFKRSSESDTQSFLGLDRFASTTLLLGDDETQRTNISINYEFVTDLDWLAGGFVRLYDQKTETVQLTEEERTSRGKNYLYNRDFFYDQEVQGLRFNLYTTAESSNFSHLIGYGVEVSQNKTIESRNGLQTNIATGVSTSTILSETFPVRDFPISEVEELGIYFNDEISIANTAITLIPAIRYDKYKLTPKPDDIYLEDNPATTIVHINEDRVSPKLSVLYQLNDTSKVYMQYVKGFRAPPFEDANIGLDIPMMKMRAIPNPDLKSETSDGYEIGFNYQSEQHQFDLVAFYNDYKDFIQTKVNLGFDPSVGRIIFQSQNIDNTEIYGAELSYKGQYTNVFSNNGSVNTYASVFWSKGENKDTDQPINEIDPNTILLGAQWLNANENIAISINANIVEGKSDIDDPDGVLATTAGYATFDLVANYYVDEQLTVSAGVYNITDRQYWKWSSVNGFDATDPLLESLVSPGINGSVQLKYLW</sequence>
<dbReference type="NCBIfam" id="TIGR01785">
    <property type="entry name" value="TonB-hemin"/>
    <property type="match status" value="1"/>
</dbReference>
<evidence type="ECO:0000256" key="6">
    <source>
        <dbReference type="ARBA" id="ARBA00022729"/>
    </source>
</evidence>